<dbReference type="PROSITE" id="PS51399">
    <property type="entry name" value="SEP"/>
    <property type="match status" value="1"/>
</dbReference>
<evidence type="ECO:0000256" key="6">
    <source>
        <dbReference type="ARBA" id="ARBA00062345"/>
    </source>
</evidence>
<dbReference type="PANTHER" id="PTHR23333:SF4">
    <property type="entry name" value="UBX DOMAIN-CONTAINING PROTEIN 11"/>
    <property type="match status" value="1"/>
</dbReference>
<dbReference type="InterPro" id="IPR012989">
    <property type="entry name" value="SEP_domain"/>
</dbReference>
<keyword evidence="2" id="KW-0963">Cytoplasm</keyword>
<dbReference type="PANTHER" id="PTHR23333">
    <property type="entry name" value="UBX DOMAIN CONTAINING PROTEIN"/>
    <property type="match status" value="1"/>
</dbReference>
<dbReference type="FunFam" id="3.30.420.210:FF:000003">
    <property type="entry name" value="UBX domain protein 11"/>
    <property type="match status" value="1"/>
</dbReference>
<dbReference type="InterPro" id="IPR029071">
    <property type="entry name" value="Ubiquitin-like_domsf"/>
</dbReference>
<dbReference type="GeneID" id="114448367"/>
<dbReference type="Gene3D" id="3.30.420.210">
    <property type="entry name" value="SEP domain"/>
    <property type="match status" value="1"/>
</dbReference>
<evidence type="ECO:0000256" key="7">
    <source>
        <dbReference type="ARBA" id="ARBA00073759"/>
    </source>
</evidence>
<dbReference type="GO" id="GO:0043130">
    <property type="term" value="F:ubiquitin binding"/>
    <property type="evidence" value="ECO:0007669"/>
    <property type="project" value="TreeGrafter"/>
</dbReference>
<gene>
    <name evidence="13" type="primary">ubxn11</name>
</gene>
<dbReference type="RefSeq" id="XP_028281087.1">
    <property type="nucleotide sequence ID" value="XM_028425286.1"/>
</dbReference>
<dbReference type="InParanoid" id="A0A6P7JWN1"/>
<keyword evidence="3" id="KW-0175">Coiled coil</keyword>
<evidence type="ECO:0000256" key="8">
    <source>
        <dbReference type="ARBA" id="ARBA00075811"/>
    </source>
</evidence>
<evidence type="ECO:0000256" key="3">
    <source>
        <dbReference type="ARBA" id="ARBA00023054"/>
    </source>
</evidence>
<dbReference type="FunCoup" id="A0A6P7JWN1">
    <property type="interactions" value="30"/>
</dbReference>
<dbReference type="GO" id="GO:0043161">
    <property type="term" value="P:proteasome-mediated ubiquitin-dependent protein catabolic process"/>
    <property type="evidence" value="ECO:0007669"/>
    <property type="project" value="TreeGrafter"/>
</dbReference>
<evidence type="ECO:0000313" key="12">
    <source>
        <dbReference type="Proteomes" id="UP000515145"/>
    </source>
</evidence>
<comment type="subcellular location">
    <subcellularLocation>
        <location evidence="1">Cytoplasm</location>
        <location evidence="1">Cytoskeleton</location>
    </subcellularLocation>
</comment>
<dbReference type="AlphaFoldDB" id="A0A6P7JWN1"/>
<organism evidence="12 13">
    <name type="scientific">Parambassis ranga</name>
    <name type="common">Indian glassy fish</name>
    <dbReference type="NCBI Taxonomy" id="210632"/>
    <lineage>
        <taxon>Eukaryota</taxon>
        <taxon>Metazoa</taxon>
        <taxon>Chordata</taxon>
        <taxon>Craniata</taxon>
        <taxon>Vertebrata</taxon>
        <taxon>Euteleostomi</taxon>
        <taxon>Actinopterygii</taxon>
        <taxon>Neopterygii</taxon>
        <taxon>Teleostei</taxon>
        <taxon>Neoteleostei</taxon>
        <taxon>Acanthomorphata</taxon>
        <taxon>Ovalentaria</taxon>
        <taxon>Ambassidae</taxon>
        <taxon>Parambassis</taxon>
    </lineage>
</organism>
<keyword evidence="4" id="KW-0206">Cytoskeleton</keyword>
<evidence type="ECO:0000256" key="10">
    <source>
        <dbReference type="SAM" id="MobiDB-lite"/>
    </source>
</evidence>
<dbReference type="CTD" id="91544"/>
<evidence type="ECO:0000313" key="13">
    <source>
        <dbReference type="RefSeq" id="XP_028281087.1"/>
    </source>
</evidence>
<feature type="region of interest" description="Disordered" evidence="10">
    <location>
        <begin position="1"/>
        <end position="71"/>
    </location>
</feature>
<evidence type="ECO:0000256" key="2">
    <source>
        <dbReference type="ARBA" id="ARBA00022490"/>
    </source>
</evidence>
<sequence length="459" mass="51761">MSSPLSMLKKTRRTPLQGLQDEPRETRKVPFRRNVIKEFQVALTADDSSSLPSPPSSSSPKSKAPLKKAAPPSDFELMSAMAMRVTQLEKIVKSQAKEIECKDKMISVLEKKLKVQKESGSGLNGRDDLERRCQQLQHQVNELEDFLSDYGLISGVSTKDEQTYSSNNNLCQQEAPVGWGFHMDFDLVQQRIRDLNILAGEEESFVQMTATGAQLAKKDPVPLRLYSNGIVMFDGPFRSYREQSTQQCMNDLMDGYYPSELRERFPDGVLFEVHDRRHEEFIFRLPWDTFPGEGQAVCGDRSESAISSQIPRRKLSTKQFLNNLPKLVVKDGQVIDIRDSLRATLQGSPDGQGNSSEILMDTLAMQAMTNRQASTHDIITLRVKSEDGDHTYIVKMCLSETVGDLRRYLDKHRGGLAGYDIISAYPQCCYSDDSKMLKSCGIATNATLLLRKRQQSHTD</sequence>
<dbReference type="Proteomes" id="UP000515145">
    <property type="component" value="Chromosome 16"/>
</dbReference>
<evidence type="ECO:0000256" key="9">
    <source>
        <dbReference type="ARBA" id="ARBA00081109"/>
    </source>
</evidence>
<evidence type="ECO:0000259" key="11">
    <source>
        <dbReference type="PROSITE" id="PS51399"/>
    </source>
</evidence>
<comment type="subunit">
    <text evidence="6">Interacts with GNA12, GNA13, RND1, RND2 and RND3.</text>
</comment>
<proteinExistence type="predicted"/>
<feature type="domain" description="SEP" evidence="11">
    <location>
        <begin position="218"/>
        <end position="282"/>
    </location>
</feature>
<dbReference type="CDD" id="cd17077">
    <property type="entry name" value="UBX_UBXN11"/>
    <property type="match status" value="1"/>
</dbReference>
<protein>
    <recommendedName>
        <fullName evidence="7">UBX domain-containing protein 11</fullName>
    </recommendedName>
    <alternativeName>
        <fullName evidence="9">Socius</fullName>
    </alternativeName>
    <alternativeName>
        <fullName evidence="8">UBX domain-containing protein 5</fullName>
    </alternativeName>
</protein>
<dbReference type="SUPFAM" id="SSF54236">
    <property type="entry name" value="Ubiquitin-like"/>
    <property type="match status" value="1"/>
</dbReference>
<evidence type="ECO:0000256" key="1">
    <source>
        <dbReference type="ARBA" id="ARBA00004245"/>
    </source>
</evidence>
<evidence type="ECO:0000256" key="4">
    <source>
        <dbReference type="ARBA" id="ARBA00023212"/>
    </source>
</evidence>
<reference evidence="13" key="1">
    <citation type="submission" date="2025-08" db="UniProtKB">
        <authorList>
            <consortium name="RefSeq"/>
        </authorList>
    </citation>
    <scope>IDENTIFICATION</scope>
</reference>
<dbReference type="SUPFAM" id="SSF102848">
    <property type="entry name" value="NSFL1 (p97 ATPase) cofactor p47, SEP domain"/>
    <property type="match status" value="1"/>
</dbReference>
<dbReference type="OrthoDB" id="25887at2759"/>
<name>A0A6P7JWN1_9TELE</name>
<keyword evidence="12" id="KW-1185">Reference proteome</keyword>
<dbReference type="InterPro" id="IPR036241">
    <property type="entry name" value="NSFL1C_SEP_dom_sf"/>
</dbReference>
<dbReference type="Pfam" id="PF08059">
    <property type="entry name" value="SEP"/>
    <property type="match status" value="1"/>
</dbReference>
<dbReference type="Gene3D" id="3.10.20.90">
    <property type="entry name" value="Phosphatidylinositol 3-kinase Catalytic Subunit, Chain A, domain 1"/>
    <property type="match status" value="1"/>
</dbReference>
<comment type="function">
    <text evidence="5">May be involved in the reorganization of actin cytoskeleton mediated by RND1, RND2 and RND3. Promotes RHOA activation mediated by GNA12 and GNA13.</text>
</comment>
<dbReference type="GO" id="GO:0005856">
    <property type="term" value="C:cytoskeleton"/>
    <property type="evidence" value="ECO:0007669"/>
    <property type="project" value="UniProtKB-SubCell"/>
</dbReference>
<accession>A0A6P7JWN1</accession>
<evidence type="ECO:0000256" key="5">
    <source>
        <dbReference type="ARBA" id="ARBA00059434"/>
    </source>
</evidence>
<feature type="compositionally biased region" description="Low complexity" evidence="10">
    <location>
        <begin position="58"/>
        <end position="71"/>
    </location>
</feature>